<sequence>MKDPKDLISQILSVDNLVSIDHSKQPDKVYDFVYLTKSLLHQYLNTKPLCKMIHNDSVILVDSIYNSETDMLNWEKIKKHPKVSVTIDTFYLGFVFVRKEQAKEHFTIRL</sequence>
<gene>
    <name evidence="1" type="ORF">ACFSJT_09795</name>
</gene>
<dbReference type="Proteomes" id="UP001597344">
    <property type="component" value="Unassembled WGS sequence"/>
</dbReference>
<evidence type="ECO:0000313" key="1">
    <source>
        <dbReference type="EMBL" id="MFD2187080.1"/>
    </source>
</evidence>
<comment type="caution">
    <text evidence="1">The sequence shown here is derived from an EMBL/GenBank/DDBJ whole genome shotgun (WGS) entry which is preliminary data.</text>
</comment>
<protein>
    <submittedName>
        <fullName evidence="1">Uncharacterized protein</fullName>
    </submittedName>
</protein>
<organism evidence="1 2">
    <name type="scientific">Aquimarina celericrescens</name>
    <dbReference type="NCBI Taxonomy" id="1964542"/>
    <lineage>
        <taxon>Bacteria</taxon>
        <taxon>Pseudomonadati</taxon>
        <taxon>Bacteroidota</taxon>
        <taxon>Flavobacteriia</taxon>
        <taxon>Flavobacteriales</taxon>
        <taxon>Flavobacteriaceae</taxon>
        <taxon>Aquimarina</taxon>
    </lineage>
</organism>
<accession>A0ABW5AY53</accession>
<dbReference type="RefSeq" id="WP_378320076.1">
    <property type="nucleotide sequence ID" value="NZ_JBHUHY010000007.1"/>
</dbReference>
<evidence type="ECO:0000313" key="2">
    <source>
        <dbReference type="Proteomes" id="UP001597344"/>
    </source>
</evidence>
<name>A0ABW5AY53_9FLAO</name>
<proteinExistence type="predicted"/>
<dbReference type="EMBL" id="JBHUHY010000007">
    <property type="protein sequence ID" value="MFD2187080.1"/>
    <property type="molecule type" value="Genomic_DNA"/>
</dbReference>
<reference evidence="2" key="1">
    <citation type="journal article" date="2019" name="Int. J. Syst. Evol. Microbiol.">
        <title>The Global Catalogue of Microorganisms (GCM) 10K type strain sequencing project: providing services to taxonomists for standard genome sequencing and annotation.</title>
        <authorList>
            <consortium name="The Broad Institute Genomics Platform"/>
            <consortium name="The Broad Institute Genome Sequencing Center for Infectious Disease"/>
            <person name="Wu L."/>
            <person name="Ma J."/>
        </authorList>
    </citation>
    <scope>NUCLEOTIDE SEQUENCE [LARGE SCALE GENOMIC DNA]</scope>
    <source>
        <strain evidence="2">DT92</strain>
    </source>
</reference>
<keyword evidence="2" id="KW-1185">Reference proteome</keyword>